<keyword evidence="1" id="KW-1133">Transmembrane helix</keyword>
<organism evidence="2 3">
    <name type="scientific">Eisenbergiella massiliensis</name>
    <dbReference type="NCBI Taxonomy" id="1720294"/>
    <lineage>
        <taxon>Bacteria</taxon>
        <taxon>Bacillati</taxon>
        <taxon>Bacillota</taxon>
        <taxon>Clostridia</taxon>
        <taxon>Lachnospirales</taxon>
        <taxon>Lachnospiraceae</taxon>
        <taxon>Eisenbergiella</taxon>
    </lineage>
</organism>
<gene>
    <name evidence="2" type="ORF">DWY69_10965</name>
</gene>
<protein>
    <submittedName>
        <fullName evidence="2">Uncharacterized protein</fullName>
    </submittedName>
</protein>
<keyword evidence="1" id="KW-0472">Membrane</keyword>
<dbReference type="Proteomes" id="UP000261166">
    <property type="component" value="Unassembled WGS sequence"/>
</dbReference>
<keyword evidence="1" id="KW-0812">Transmembrane</keyword>
<feature type="transmembrane region" description="Helical" evidence="1">
    <location>
        <begin position="61"/>
        <end position="83"/>
    </location>
</feature>
<comment type="caution">
    <text evidence="2">The sequence shown here is derived from an EMBL/GenBank/DDBJ whole genome shotgun (WGS) entry which is preliminary data.</text>
</comment>
<dbReference type="AlphaFoldDB" id="A0A3E3IYQ1"/>
<proteinExistence type="predicted"/>
<evidence type="ECO:0000313" key="2">
    <source>
        <dbReference type="EMBL" id="RGE71981.1"/>
    </source>
</evidence>
<name>A0A3E3IYQ1_9FIRM</name>
<reference evidence="2 3" key="1">
    <citation type="submission" date="2018-08" db="EMBL/GenBank/DDBJ databases">
        <title>A genome reference for cultivated species of the human gut microbiota.</title>
        <authorList>
            <person name="Zou Y."/>
            <person name="Xue W."/>
            <person name="Luo G."/>
        </authorList>
    </citation>
    <scope>NUCLEOTIDE SEQUENCE [LARGE SCALE GENOMIC DNA]</scope>
    <source>
        <strain evidence="2 3">AF26-4BH</strain>
    </source>
</reference>
<dbReference type="EMBL" id="QVLU01000008">
    <property type="protein sequence ID" value="RGE71981.1"/>
    <property type="molecule type" value="Genomic_DNA"/>
</dbReference>
<accession>A0A3E3IYQ1</accession>
<sequence length="85" mass="10302">MLNKTACELNDFVIKYFHGGYHFLVIRFSISKAVCKTASWRISRYEFQFLRNRSDKRRERCLWTELLVYFLRLFFGLALKYTFGA</sequence>
<evidence type="ECO:0000313" key="3">
    <source>
        <dbReference type="Proteomes" id="UP000261166"/>
    </source>
</evidence>
<evidence type="ECO:0000256" key="1">
    <source>
        <dbReference type="SAM" id="Phobius"/>
    </source>
</evidence>